<dbReference type="Pfam" id="PF11662">
    <property type="entry name" value="DUF3263"/>
    <property type="match status" value="1"/>
</dbReference>
<proteinExistence type="predicted"/>
<accession>A0ABS7HJK3</accession>
<sequence length="64" mass="7335">MTPGELLEFERAWPRHTGAKEEAIIRQFDMKPARYYQLLHRAAGSLEGLAHDPFTARRVLRSAA</sequence>
<dbReference type="InterPro" id="IPR021678">
    <property type="entry name" value="DUF3263"/>
</dbReference>
<evidence type="ECO:0000313" key="2">
    <source>
        <dbReference type="Proteomes" id="UP001196843"/>
    </source>
</evidence>
<comment type="caution">
    <text evidence="1">The sequence shown here is derived from an EMBL/GenBank/DDBJ whole genome shotgun (WGS) entry which is preliminary data.</text>
</comment>
<organism evidence="1 2">
    <name type="scientific">Microbacterium jejuense</name>
    <dbReference type="NCBI Taxonomy" id="1263637"/>
    <lineage>
        <taxon>Bacteria</taxon>
        <taxon>Bacillati</taxon>
        <taxon>Actinomycetota</taxon>
        <taxon>Actinomycetes</taxon>
        <taxon>Micrococcales</taxon>
        <taxon>Microbacteriaceae</taxon>
        <taxon>Microbacterium</taxon>
    </lineage>
</organism>
<name>A0ABS7HJK3_9MICO</name>
<reference evidence="1 2" key="1">
    <citation type="journal article" date="2021" name="MBio">
        <title>Poor Competitiveness of Bradyrhizobium in Pigeon Pea Root Colonization in Indian Soils.</title>
        <authorList>
            <person name="Chalasani D."/>
            <person name="Basu A."/>
            <person name="Pullabhotla S.V.S.R.N."/>
            <person name="Jorrin B."/>
            <person name="Neal A.L."/>
            <person name="Poole P.S."/>
            <person name="Podile A.R."/>
            <person name="Tkacz A."/>
        </authorList>
    </citation>
    <scope>NUCLEOTIDE SEQUENCE [LARGE SCALE GENOMIC DNA]</scope>
    <source>
        <strain evidence="1 2">HU14</strain>
    </source>
</reference>
<protein>
    <submittedName>
        <fullName evidence="1">DUF3263 domain-containing protein</fullName>
    </submittedName>
</protein>
<evidence type="ECO:0000313" key="1">
    <source>
        <dbReference type="EMBL" id="MBW9093082.1"/>
    </source>
</evidence>
<dbReference type="EMBL" id="JAEUAW010000003">
    <property type="protein sequence ID" value="MBW9093082.1"/>
    <property type="molecule type" value="Genomic_DNA"/>
</dbReference>
<dbReference type="Proteomes" id="UP001196843">
    <property type="component" value="Unassembled WGS sequence"/>
</dbReference>
<keyword evidence="2" id="KW-1185">Reference proteome</keyword>
<gene>
    <name evidence="1" type="ORF">JNB62_05255</name>
</gene>